<dbReference type="GO" id="GO:0000774">
    <property type="term" value="F:adenyl-nucleotide exchange factor activity"/>
    <property type="evidence" value="ECO:0007669"/>
    <property type="project" value="InterPro"/>
</dbReference>
<dbReference type="GO" id="GO:0006457">
    <property type="term" value="P:protein folding"/>
    <property type="evidence" value="ECO:0007669"/>
    <property type="project" value="InterPro"/>
</dbReference>
<keyword evidence="3" id="KW-1185">Reference proteome</keyword>
<evidence type="ECO:0000313" key="3">
    <source>
        <dbReference type="Proteomes" id="UP000309544"/>
    </source>
</evidence>
<organism evidence="2 3">
    <name type="scientific">Prosthecochloris vibrioformis</name>
    <name type="common">Chlorobium vibrioforme</name>
    <dbReference type="NCBI Taxonomy" id="1098"/>
    <lineage>
        <taxon>Bacteria</taxon>
        <taxon>Pseudomonadati</taxon>
        <taxon>Chlorobiota</taxon>
        <taxon>Chlorobiia</taxon>
        <taxon>Chlorobiales</taxon>
        <taxon>Chlorobiaceae</taxon>
        <taxon>Prosthecochloris</taxon>
    </lineage>
</organism>
<dbReference type="EMBL" id="VDCI01000011">
    <property type="protein sequence ID" value="TNJ34159.1"/>
    <property type="molecule type" value="Genomic_DNA"/>
</dbReference>
<dbReference type="GO" id="GO:0051087">
    <property type="term" value="F:protein-folding chaperone binding"/>
    <property type="evidence" value="ECO:0007669"/>
    <property type="project" value="InterPro"/>
</dbReference>
<dbReference type="Proteomes" id="UP000309544">
    <property type="component" value="Unassembled WGS sequence"/>
</dbReference>
<sequence>MSAKKGFIQRVVALLKGTNGGDSPTMAALRLELDECKREVGRLKKEYVLQREQARGQGERMAAEALEGIVQEFASPLATLAAMEVRHREYGDLQTSDVLQVAASLQAILAQRGMEQIGQVGEEQPYDPVLHQVLDASHPEPGQPVRIRFAGFRFKGRLVARAQVGSATPIT</sequence>
<reference evidence="2 3" key="1">
    <citation type="submission" date="2019-05" db="EMBL/GenBank/DDBJ databases">
        <title>Draft Whole-Genome sequence of the green sulfur bacterium Prosthecochloris vibrioformis DSM 260.</title>
        <authorList>
            <person name="Meyer T.E."/>
            <person name="Kyndt J.A."/>
        </authorList>
    </citation>
    <scope>NUCLEOTIDE SEQUENCE [LARGE SCALE GENOMIC DNA]</scope>
    <source>
        <strain evidence="2 3">DSM 260</strain>
    </source>
</reference>
<dbReference type="AlphaFoldDB" id="A0A5C4RT81"/>
<protein>
    <submittedName>
        <fullName evidence="2">Nucleotide exchange factor GrpE</fullName>
    </submittedName>
</protein>
<gene>
    <name evidence="2" type="primary">grpE</name>
    <name evidence="2" type="ORF">FGF68_09985</name>
</gene>
<keyword evidence="1" id="KW-0175">Coiled coil</keyword>
<accession>A0A5C4RT81</accession>
<dbReference type="InterPro" id="IPR000740">
    <property type="entry name" value="GrpE"/>
</dbReference>
<proteinExistence type="predicted"/>
<dbReference type="GO" id="GO:0042803">
    <property type="term" value="F:protein homodimerization activity"/>
    <property type="evidence" value="ECO:0007669"/>
    <property type="project" value="InterPro"/>
</dbReference>
<dbReference type="Pfam" id="PF01025">
    <property type="entry name" value="GrpE"/>
    <property type="match status" value="1"/>
</dbReference>
<comment type="caution">
    <text evidence="2">The sequence shown here is derived from an EMBL/GenBank/DDBJ whole genome shotgun (WGS) entry which is preliminary data.</text>
</comment>
<evidence type="ECO:0000313" key="2">
    <source>
        <dbReference type="EMBL" id="TNJ34159.1"/>
    </source>
</evidence>
<evidence type="ECO:0000256" key="1">
    <source>
        <dbReference type="SAM" id="Coils"/>
    </source>
</evidence>
<name>A0A5C4RT81_PROVB</name>
<feature type="coiled-coil region" evidence="1">
    <location>
        <begin position="26"/>
        <end position="53"/>
    </location>
</feature>
<dbReference type="RefSeq" id="WP_139626921.1">
    <property type="nucleotide sequence ID" value="NZ_VDCI01000011.1"/>
</dbReference>